<dbReference type="SUPFAM" id="SSF54695">
    <property type="entry name" value="POZ domain"/>
    <property type="match status" value="1"/>
</dbReference>
<sequence>MPEFKIDWRIPCVVTNDERNCPIWKMRLNGQWAIACVVAKKGYRTSIWIVDSIEIHRKNTAGKFSIHGKMRLGGFQLNVSHVIVTGCSIIEISSNINMTIPPAQYSRLHGFVKISDISEKFASGLVNREFKKTVQLTSLGELSNDFGRLLDPESSRFADVTLKCGGASIPAHKIILSVRSPVFAAMFANQMKESLTNEVDITDIDVSVLRALLVYMYTGKTYDLTSSSAADLLLAADKYQLQDLKMVCSYFLKETVSFQNVWRMLVLGELLDEDLKSFAMDYICNTCGKISVLESMEEWRALRKERPDLALEISESFS</sequence>
<dbReference type="Pfam" id="PF00651">
    <property type="entry name" value="BTB"/>
    <property type="match status" value="1"/>
</dbReference>
<dbReference type="PANTHER" id="PTHR24413">
    <property type="entry name" value="SPECKLE-TYPE POZ PROTEIN"/>
    <property type="match status" value="1"/>
</dbReference>
<evidence type="ECO:0000313" key="3">
    <source>
        <dbReference type="Proteomes" id="UP000499080"/>
    </source>
</evidence>
<dbReference type="PROSITE" id="PS50097">
    <property type="entry name" value="BTB"/>
    <property type="match status" value="1"/>
</dbReference>
<protein>
    <submittedName>
        <fullName evidence="2">Speckle-type POZ protein-like B</fullName>
    </submittedName>
</protein>
<feature type="domain" description="BTB" evidence="1">
    <location>
        <begin position="158"/>
        <end position="220"/>
    </location>
</feature>
<organism evidence="2 3">
    <name type="scientific">Araneus ventricosus</name>
    <name type="common">Orbweaver spider</name>
    <name type="synonym">Epeira ventricosa</name>
    <dbReference type="NCBI Taxonomy" id="182803"/>
    <lineage>
        <taxon>Eukaryota</taxon>
        <taxon>Metazoa</taxon>
        <taxon>Ecdysozoa</taxon>
        <taxon>Arthropoda</taxon>
        <taxon>Chelicerata</taxon>
        <taxon>Arachnida</taxon>
        <taxon>Araneae</taxon>
        <taxon>Araneomorphae</taxon>
        <taxon>Entelegynae</taxon>
        <taxon>Araneoidea</taxon>
        <taxon>Araneidae</taxon>
        <taxon>Araneus</taxon>
    </lineage>
</organism>
<dbReference type="InterPro" id="IPR000210">
    <property type="entry name" value="BTB/POZ_dom"/>
</dbReference>
<proteinExistence type="predicted"/>
<accession>A0A4Y2ID92</accession>
<dbReference type="SMART" id="SM00225">
    <property type="entry name" value="BTB"/>
    <property type="match status" value="1"/>
</dbReference>
<dbReference type="AlphaFoldDB" id="A0A4Y2ID92"/>
<evidence type="ECO:0000313" key="2">
    <source>
        <dbReference type="EMBL" id="GBM75634.1"/>
    </source>
</evidence>
<comment type="caution">
    <text evidence="2">The sequence shown here is derived from an EMBL/GenBank/DDBJ whole genome shotgun (WGS) entry which is preliminary data.</text>
</comment>
<dbReference type="EMBL" id="BGPR01002569">
    <property type="protein sequence ID" value="GBM75634.1"/>
    <property type="molecule type" value="Genomic_DNA"/>
</dbReference>
<keyword evidence="3" id="KW-1185">Reference proteome</keyword>
<gene>
    <name evidence="2" type="primary">spoplb_33</name>
    <name evidence="2" type="ORF">AVEN_15965_1</name>
</gene>
<dbReference type="InterPro" id="IPR011333">
    <property type="entry name" value="SKP1/BTB/POZ_sf"/>
</dbReference>
<dbReference type="OrthoDB" id="6434255at2759"/>
<dbReference type="FunFam" id="3.30.710.10:FF:000159">
    <property type="entry name" value="Speckle-type POZ protein B"/>
    <property type="match status" value="1"/>
</dbReference>
<name>A0A4Y2ID92_ARAVE</name>
<reference evidence="2 3" key="1">
    <citation type="journal article" date="2019" name="Sci. Rep.">
        <title>Orb-weaving spider Araneus ventricosus genome elucidates the spidroin gene catalogue.</title>
        <authorList>
            <person name="Kono N."/>
            <person name="Nakamura H."/>
            <person name="Ohtoshi R."/>
            <person name="Moran D.A.P."/>
            <person name="Shinohara A."/>
            <person name="Yoshida Y."/>
            <person name="Fujiwara M."/>
            <person name="Mori M."/>
            <person name="Tomita M."/>
            <person name="Arakawa K."/>
        </authorList>
    </citation>
    <scope>NUCLEOTIDE SEQUENCE [LARGE SCALE GENOMIC DNA]</scope>
</reference>
<dbReference type="Proteomes" id="UP000499080">
    <property type="component" value="Unassembled WGS sequence"/>
</dbReference>
<dbReference type="Gene3D" id="3.30.710.10">
    <property type="entry name" value="Potassium Channel Kv1.1, Chain A"/>
    <property type="match status" value="1"/>
</dbReference>
<evidence type="ECO:0000259" key="1">
    <source>
        <dbReference type="PROSITE" id="PS50097"/>
    </source>
</evidence>